<keyword evidence="3" id="KW-1185">Reference proteome</keyword>
<gene>
    <name evidence="2" type="ORF">CBER1_10954</name>
</gene>
<dbReference type="OrthoDB" id="3650883at2759"/>
<protein>
    <recommendedName>
        <fullName evidence="4">F-box domain-containing protein</fullName>
    </recommendedName>
</protein>
<reference evidence="3" key="1">
    <citation type="journal article" date="2017" name="bioRxiv">
        <title>Conservation of a gene cluster reveals novel cercosporin biosynthetic mechanisms and extends production to the genus Colletotrichum.</title>
        <authorList>
            <person name="de Jonge R."/>
            <person name="Ebert M.K."/>
            <person name="Huitt-Roehl C.R."/>
            <person name="Pal P."/>
            <person name="Suttle J.C."/>
            <person name="Spanner R.E."/>
            <person name="Neubauer J.D."/>
            <person name="Jurick W.M.II."/>
            <person name="Stott K.A."/>
            <person name="Secor G.A."/>
            <person name="Thomma B.P.H.J."/>
            <person name="Van de Peer Y."/>
            <person name="Townsend C.A."/>
            <person name="Bolton M.D."/>
        </authorList>
    </citation>
    <scope>NUCLEOTIDE SEQUENCE [LARGE SCALE GENOMIC DNA]</scope>
    <source>
        <strain evidence="3">CBS538.71</strain>
    </source>
</reference>
<evidence type="ECO:0000313" key="2">
    <source>
        <dbReference type="EMBL" id="PPJ52764.1"/>
    </source>
</evidence>
<comment type="caution">
    <text evidence="2">The sequence shown here is derived from an EMBL/GenBank/DDBJ whole genome shotgun (WGS) entry which is preliminary data.</text>
</comment>
<evidence type="ECO:0008006" key="4">
    <source>
        <dbReference type="Google" id="ProtNLM"/>
    </source>
</evidence>
<dbReference type="Proteomes" id="UP000237631">
    <property type="component" value="Unassembled WGS sequence"/>
</dbReference>
<evidence type="ECO:0000256" key="1">
    <source>
        <dbReference type="SAM" id="MobiDB-lite"/>
    </source>
</evidence>
<feature type="compositionally biased region" description="Polar residues" evidence="1">
    <location>
        <begin position="342"/>
        <end position="358"/>
    </location>
</feature>
<dbReference type="EMBL" id="PNEN01001664">
    <property type="protein sequence ID" value="PPJ52764.1"/>
    <property type="molecule type" value="Genomic_DNA"/>
</dbReference>
<sequence length="399" mass="44870">MPVVLAPVLTTSPPDRIQWFKRTKAEYTSGYHTEARLKVKARSSMDDNAATATFKELRRLERRFRAPERVFPTRCEELRTVPAAKAFPFLDLPPEVRVCIYEYALQEPFVQRLRNFATPALARASTQLRQESLPVWFAINTFVAEVKSTFLGMSFCSSHGTRAEYISESDTRYRRLGNLDLSQVVTGLLATRPPRMIRLKNVDFCMMSADEKRDRTDSDRFAMLSVRDGFPVRITTHVGGGKSPEYSKHVQHVFDAGRLFLEQLVSDPEYQGLYMLQLKDVAAAFRVKPPLLGCPAEEVQPAAALLPISQDAKPTDRALRTSAENGADRRPFAPMKPVAASLPTSQDTKPTDRALSTSGDKDADRRPFAPMKPVKKDTSGRPLPLSDDFDLPHAEIYFS</sequence>
<evidence type="ECO:0000313" key="3">
    <source>
        <dbReference type="Proteomes" id="UP000237631"/>
    </source>
</evidence>
<accession>A0A2S6BZ56</accession>
<proteinExistence type="predicted"/>
<dbReference type="STRING" id="357750.A0A2S6BZ56"/>
<organism evidence="2 3">
    <name type="scientific">Cercospora berteroae</name>
    <dbReference type="NCBI Taxonomy" id="357750"/>
    <lineage>
        <taxon>Eukaryota</taxon>
        <taxon>Fungi</taxon>
        <taxon>Dikarya</taxon>
        <taxon>Ascomycota</taxon>
        <taxon>Pezizomycotina</taxon>
        <taxon>Dothideomycetes</taxon>
        <taxon>Dothideomycetidae</taxon>
        <taxon>Mycosphaerellales</taxon>
        <taxon>Mycosphaerellaceae</taxon>
        <taxon>Cercospora</taxon>
    </lineage>
</organism>
<dbReference type="AlphaFoldDB" id="A0A2S6BZ56"/>
<feature type="region of interest" description="Disordered" evidence="1">
    <location>
        <begin position="308"/>
        <end position="389"/>
    </location>
</feature>
<name>A0A2S6BZ56_9PEZI</name>